<proteinExistence type="predicted"/>
<evidence type="ECO:0000256" key="1">
    <source>
        <dbReference type="SAM" id="MobiDB-lite"/>
    </source>
</evidence>
<organism evidence="2 3">
    <name type="scientific">Panicum virgatum</name>
    <name type="common">Blackwell switchgrass</name>
    <dbReference type="NCBI Taxonomy" id="38727"/>
    <lineage>
        <taxon>Eukaryota</taxon>
        <taxon>Viridiplantae</taxon>
        <taxon>Streptophyta</taxon>
        <taxon>Embryophyta</taxon>
        <taxon>Tracheophyta</taxon>
        <taxon>Spermatophyta</taxon>
        <taxon>Magnoliopsida</taxon>
        <taxon>Liliopsida</taxon>
        <taxon>Poales</taxon>
        <taxon>Poaceae</taxon>
        <taxon>PACMAD clade</taxon>
        <taxon>Panicoideae</taxon>
        <taxon>Panicodae</taxon>
        <taxon>Paniceae</taxon>
        <taxon>Panicinae</taxon>
        <taxon>Panicum</taxon>
        <taxon>Panicum sect. Hiantes</taxon>
    </lineage>
</organism>
<accession>A0A8T0XP41</accession>
<dbReference type="EMBL" id="CM029037">
    <property type="protein sequence ID" value="KAG2659866.1"/>
    <property type="molecule type" value="Genomic_DNA"/>
</dbReference>
<sequence length="102" mass="11643">MVLSGPGPIRTLMRPGRRPNPVTQEPPNQARNQQIHSSSRIFPIPYHSPTRRCARARRRRRRRRASAANRLEHGDSHDTVAAASRRSLPGVQVRQHSSPLFR</sequence>
<evidence type="ECO:0000313" key="2">
    <source>
        <dbReference type="EMBL" id="KAG2659866.1"/>
    </source>
</evidence>
<evidence type="ECO:0000313" key="3">
    <source>
        <dbReference type="Proteomes" id="UP000823388"/>
    </source>
</evidence>
<gene>
    <name evidence="2" type="ORF">PVAP13_1KG384605</name>
</gene>
<reference evidence="2" key="1">
    <citation type="submission" date="2020-05" db="EMBL/GenBank/DDBJ databases">
        <title>WGS assembly of Panicum virgatum.</title>
        <authorList>
            <person name="Lovell J.T."/>
            <person name="Jenkins J."/>
            <person name="Shu S."/>
            <person name="Juenger T.E."/>
            <person name="Schmutz J."/>
        </authorList>
    </citation>
    <scope>NUCLEOTIDE SEQUENCE</scope>
    <source>
        <strain evidence="2">AP13</strain>
    </source>
</reference>
<feature type="region of interest" description="Disordered" evidence="1">
    <location>
        <begin position="1"/>
        <end position="102"/>
    </location>
</feature>
<dbReference type="AlphaFoldDB" id="A0A8T0XP41"/>
<feature type="compositionally biased region" description="Basic residues" evidence="1">
    <location>
        <begin position="49"/>
        <end position="65"/>
    </location>
</feature>
<dbReference type="Proteomes" id="UP000823388">
    <property type="component" value="Chromosome 1K"/>
</dbReference>
<feature type="compositionally biased region" description="Polar residues" evidence="1">
    <location>
        <begin position="21"/>
        <end position="40"/>
    </location>
</feature>
<protein>
    <submittedName>
        <fullName evidence="2">Uncharacterized protein</fullName>
    </submittedName>
</protein>
<comment type="caution">
    <text evidence="2">The sequence shown here is derived from an EMBL/GenBank/DDBJ whole genome shotgun (WGS) entry which is preliminary data.</text>
</comment>
<name>A0A8T0XP41_PANVG</name>
<keyword evidence="3" id="KW-1185">Reference proteome</keyword>